<sequence length="126" mass="13695">MDRPAPQGNDAGQLQRVPLSISANQPPAALINFIVAARALRPSTWAAVQDIERQRLKLTDVNGMIAIAARHRARWRPVLARFGWLPTADGRGVINPTMGLACDVPPAALDPECRAALNLREVECRA</sequence>
<protein>
    <submittedName>
        <fullName evidence="1">Uncharacterized protein</fullName>
    </submittedName>
</protein>
<evidence type="ECO:0000313" key="2">
    <source>
        <dbReference type="Proteomes" id="UP001595378"/>
    </source>
</evidence>
<keyword evidence="2" id="KW-1185">Reference proteome</keyword>
<dbReference type="RefSeq" id="WP_336920578.1">
    <property type="nucleotide sequence ID" value="NZ_JBANRN010000020.1"/>
</dbReference>
<reference evidence="2" key="1">
    <citation type="journal article" date="2019" name="Int. J. Syst. Evol. Microbiol.">
        <title>The Global Catalogue of Microorganisms (GCM) 10K type strain sequencing project: providing services to taxonomists for standard genome sequencing and annotation.</title>
        <authorList>
            <consortium name="The Broad Institute Genomics Platform"/>
            <consortium name="The Broad Institute Genome Sequencing Center for Infectious Disease"/>
            <person name="Wu L."/>
            <person name="Ma J."/>
        </authorList>
    </citation>
    <scope>NUCLEOTIDE SEQUENCE [LARGE SCALE GENOMIC DNA]</scope>
    <source>
        <strain evidence="2">KCTC 52606</strain>
    </source>
</reference>
<dbReference type="EMBL" id="JBHRSU010000024">
    <property type="protein sequence ID" value="MFC3100672.1"/>
    <property type="molecule type" value="Genomic_DNA"/>
</dbReference>
<dbReference type="Proteomes" id="UP001595378">
    <property type="component" value="Unassembled WGS sequence"/>
</dbReference>
<accession>A0ABV7EDD6</accession>
<comment type="caution">
    <text evidence="1">The sequence shown here is derived from an EMBL/GenBank/DDBJ whole genome shotgun (WGS) entry which is preliminary data.</text>
</comment>
<evidence type="ECO:0000313" key="1">
    <source>
        <dbReference type="EMBL" id="MFC3100672.1"/>
    </source>
</evidence>
<gene>
    <name evidence="1" type="ORF">ACFODK_07220</name>
</gene>
<name>A0ABV7EDD6_9SPHN</name>
<proteinExistence type="predicted"/>
<organism evidence="1 2">
    <name type="scientific">Alteraurantiacibacter lauratis</name>
    <dbReference type="NCBI Taxonomy" id="2054627"/>
    <lineage>
        <taxon>Bacteria</taxon>
        <taxon>Pseudomonadati</taxon>
        <taxon>Pseudomonadota</taxon>
        <taxon>Alphaproteobacteria</taxon>
        <taxon>Sphingomonadales</taxon>
        <taxon>Erythrobacteraceae</taxon>
        <taxon>Alteraurantiacibacter</taxon>
    </lineage>
</organism>